<protein>
    <submittedName>
        <fullName evidence="1">Uncharacterized protein</fullName>
    </submittedName>
</protein>
<evidence type="ECO:0000313" key="2">
    <source>
        <dbReference type="Proteomes" id="UP000821865"/>
    </source>
</evidence>
<keyword evidence="2" id="KW-1185">Reference proteome</keyword>
<reference evidence="1" key="1">
    <citation type="submission" date="2020-05" db="EMBL/GenBank/DDBJ databases">
        <title>Large-scale comparative analyses of tick genomes elucidate their genetic diversity and vector capacities.</title>
        <authorList>
            <person name="Jia N."/>
            <person name="Wang J."/>
            <person name="Shi W."/>
            <person name="Du L."/>
            <person name="Sun Y."/>
            <person name="Zhan W."/>
            <person name="Jiang J."/>
            <person name="Wang Q."/>
            <person name="Zhang B."/>
            <person name="Ji P."/>
            <person name="Sakyi L.B."/>
            <person name="Cui X."/>
            <person name="Yuan T."/>
            <person name="Jiang B."/>
            <person name="Yang W."/>
            <person name="Lam T.T.-Y."/>
            <person name="Chang Q."/>
            <person name="Ding S."/>
            <person name="Wang X."/>
            <person name="Zhu J."/>
            <person name="Ruan X."/>
            <person name="Zhao L."/>
            <person name="Wei J."/>
            <person name="Que T."/>
            <person name="Du C."/>
            <person name="Cheng J."/>
            <person name="Dai P."/>
            <person name="Han X."/>
            <person name="Huang E."/>
            <person name="Gao Y."/>
            <person name="Liu J."/>
            <person name="Shao H."/>
            <person name="Ye R."/>
            <person name="Li L."/>
            <person name="Wei W."/>
            <person name="Wang X."/>
            <person name="Wang C."/>
            <person name="Yang T."/>
            <person name="Huo Q."/>
            <person name="Li W."/>
            <person name="Guo W."/>
            <person name="Chen H."/>
            <person name="Zhou L."/>
            <person name="Ni X."/>
            <person name="Tian J."/>
            <person name="Zhou Y."/>
            <person name="Sheng Y."/>
            <person name="Liu T."/>
            <person name="Pan Y."/>
            <person name="Xia L."/>
            <person name="Li J."/>
            <person name="Zhao F."/>
            <person name="Cao W."/>
        </authorList>
    </citation>
    <scope>NUCLEOTIDE SEQUENCE</scope>
    <source>
        <strain evidence="1">Dsil-2018</strain>
    </source>
</reference>
<organism evidence="1 2">
    <name type="scientific">Dermacentor silvarum</name>
    <name type="common">Tick</name>
    <dbReference type="NCBI Taxonomy" id="543639"/>
    <lineage>
        <taxon>Eukaryota</taxon>
        <taxon>Metazoa</taxon>
        <taxon>Ecdysozoa</taxon>
        <taxon>Arthropoda</taxon>
        <taxon>Chelicerata</taxon>
        <taxon>Arachnida</taxon>
        <taxon>Acari</taxon>
        <taxon>Parasitiformes</taxon>
        <taxon>Ixodida</taxon>
        <taxon>Ixodoidea</taxon>
        <taxon>Ixodidae</taxon>
        <taxon>Rhipicephalinae</taxon>
        <taxon>Dermacentor</taxon>
    </lineage>
</organism>
<accession>A0ACB8CZB5</accession>
<sequence length="116" mass="13468">MNPRAPFSIDPSDQQLKKPLEDYIAKHWSKNEFRKRFNIKSFKWFMENMPFDHPSKYPAIEPPHFAWGEARPVPGEGGGVGGTTLFSLPALRDAQKSFWPWVNWEKSMEEADVDES</sequence>
<dbReference type="Proteomes" id="UP000821865">
    <property type="component" value="Chromosome 4"/>
</dbReference>
<gene>
    <name evidence="1" type="ORF">HPB49_020097</name>
</gene>
<name>A0ACB8CZB5_DERSI</name>
<evidence type="ECO:0000313" key="1">
    <source>
        <dbReference type="EMBL" id="KAH7954608.1"/>
    </source>
</evidence>
<comment type="caution">
    <text evidence="1">The sequence shown here is derived from an EMBL/GenBank/DDBJ whole genome shotgun (WGS) entry which is preliminary data.</text>
</comment>
<proteinExistence type="predicted"/>
<dbReference type="EMBL" id="CM023473">
    <property type="protein sequence ID" value="KAH7954608.1"/>
    <property type="molecule type" value="Genomic_DNA"/>
</dbReference>